<feature type="region of interest" description="Disordered" evidence="1">
    <location>
        <begin position="208"/>
        <end position="232"/>
    </location>
</feature>
<reference evidence="3" key="1">
    <citation type="submission" date="2025-08" db="UniProtKB">
        <authorList>
            <consortium name="RefSeq"/>
        </authorList>
    </citation>
    <scope>IDENTIFICATION</scope>
    <source>
        <tissue evidence="3">White muscle</tissue>
    </source>
</reference>
<dbReference type="AlphaFoldDB" id="A0A8U0U0J0"/>
<feature type="region of interest" description="Disordered" evidence="1">
    <location>
        <begin position="586"/>
        <end position="636"/>
    </location>
</feature>
<keyword evidence="2" id="KW-1185">Reference proteome</keyword>
<feature type="compositionally biased region" description="Low complexity" evidence="1">
    <location>
        <begin position="511"/>
        <end position="520"/>
    </location>
</feature>
<feature type="compositionally biased region" description="Basic and acidic residues" evidence="1">
    <location>
        <begin position="586"/>
        <end position="603"/>
    </location>
</feature>
<evidence type="ECO:0000256" key="1">
    <source>
        <dbReference type="SAM" id="MobiDB-lite"/>
    </source>
</evidence>
<gene>
    <name evidence="3" type="primary">LOC120032692</name>
</gene>
<name>A0A8U0U0J0_SALNM</name>
<dbReference type="Proteomes" id="UP000808372">
    <property type="component" value="Chromosome 39"/>
</dbReference>
<dbReference type="KEGG" id="snh:120032692"/>
<organism evidence="2 3">
    <name type="scientific">Salvelinus namaycush</name>
    <name type="common">Lake trout</name>
    <name type="synonym">Salmo namaycush</name>
    <dbReference type="NCBI Taxonomy" id="8040"/>
    <lineage>
        <taxon>Eukaryota</taxon>
        <taxon>Metazoa</taxon>
        <taxon>Chordata</taxon>
        <taxon>Craniata</taxon>
        <taxon>Vertebrata</taxon>
        <taxon>Euteleostomi</taxon>
        <taxon>Actinopterygii</taxon>
        <taxon>Neopterygii</taxon>
        <taxon>Teleostei</taxon>
        <taxon>Protacanthopterygii</taxon>
        <taxon>Salmoniformes</taxon>
        <taxon>Salmonidae</taxon>
        <taxon>Salmoninae</taxon>
        <taxon>Salvelinus</taxon>
    </lineage>
</organism>
<sequence length="669" mass="72112">MDRNHKPLRINLLKAGTLQASAGEHVLQTDVHSAGHDGLSLPALVDCPQDSPRKSGTLQASAGEQVFQTDVHSAGHDGLSLPALVDCPQDRPRKAGTLQASAGEQVFQTDVHSAGHDGLSLPALVDCPQDRPRKAGTLQASAGEQVFQTDVHSAGHDGLSLPALVDCPQDSPRKARTLQASAGEQVFQTDVHSAGHDGLSLPALVDCPQDRPRKNLVPKPPQGPGPSREANIAKAEKKAREAIKARRAREAKAGVKKLSRQVVGVLALPQTLLSRTTSYSVLPAIKKGTKVTKMETTEPLCPLTPDGEIMMTTTHAARAAPSQTLEEEVGGAEVSEMSDSSLMPTKNRQDSLEKIPSLLPGKEDILLRSTPCATVMSPQTLKFILHGIMCQLEASESPQTRRANDPFRLMKDLFVEVQHALKNADISVVFGLEESIQFSGQDAVKAIVKTAAKRLSLRSDSNRAQLRAARSGSEGAIGCMADTITQVIDDYSENWSSDGHFGARRSRASGRSHSSTSSRSDVTLTEELLAWRETLEEDLEEMADDSTGLEKTSVSSAISEKSQVISYLSESTKPISSALSTDLKDITSTQKEKEEATKKEVRKSGKKKRGNNKDQKKNKVSPLGNDSIVAADEPKKKQALLPRITAALAKLFCFPCKCHHTNRNRQKPT</sequence>
<feature type="region of interest" description="Disordered" evidence="1">
    <location>
        <begin position="502"/>
        <end position="523"/>
    </location>
</feature>
<evidence type="ECO:0000313" key="2">
    <source>
        <dbReference type="Proteomes" id="UP000808372"/>
    </source>
</evidence>
<accession>A0A8U0U0J0</accession>
<dbReference type="RefSeq" id="XP_038834815.1">
    <property type="nucleotide sequence ID" value="XM_038978887.1"/>
</dbReference>
<protein>
    <submittedName>
        <fullName evidence="3">Uncharacterized protein LOC120032692</fullName>
    </submittedName>
</protein>
<proteinExistence type="predicted"/>
<evidence type="ECO:0000313" key="3">
    <source>
        <dbReference type="RefSeq" id="XP_038834815.1"/>
    </source>
</evidence>
<dbReference type="GeneID" id="120032692"/>